<evidence type="ECO:0000256" key="5">
    <source>
        <dbReference type="ARBA" id="ARBA00022723"/>
    </source>
</evidence>
<dbReference type="GO" id="GO:0016857">
    <property type="term" value="F:racemase and epimerase activity, acting on carbohydrates and derivatives"/>
    <property type="evidence" value="ECO:0007669"/>
    <property type="project" value="InterPro"/>
</dbReference>
<comment type="cofactor">
    <cofactor evidence="3">
        <name>Fe(2+)</name>
        <dbReference type="ChEBI" id="CHEBI:29033"/>
    </cofactor>
</comment>
<evidence type="ECO:0000256" key="1">
    <source>
        <dbReference type="ARBA" id="ARBA00001936"/>
    </source>
</evidence>
<comment type="caution">
    <text evidence="11">The sequence shown here is derived from an EMBL/GenBank/DDBJ whole genome shotgun (WGS) entry which is preliminary data.</text>
</comment>
<comment type="subunit">
    <text evidence="4">Homodimer.</text>
</comment>
<evidence type="ECO:0000256" key="10">
    <source>
        <dbReference type="ARBA" id="ARBA00023277"/>
    </source>
</evidence>
<evidence type="ECO:0000313" key="11">
    <source>
        <dbReference type="EMBL" id="ETZ04849.1"/>
    </source>
</evidence>
<keyword evidence="8" id="KW-0464">Manganese</keyword>
<comment type="cofactor">
    <cofactor evidence="1">
        <name>Mn(2+)</name>
        <dbReference type="ChEBI" id="CHEBI:29035"/>
    </cofactor>
</comment>
<dbReference type="GO" id="GO:0006091">
    <property type="term" value="P:generation of precursor metabolites and energy"/>
    <property type="evidence" value="ECO:0007669"/>
    <property type="project" value="UniProtKB-ARBA"/>
</dbReference>
<evidence type="ECO:0000313" key="12">
    <source>
        <dbReference type="Proteomes" id="UP000026922"/>
    </source>
</evidence>
<evidence type="ECO:0000256" key="6">
    <source>
        <dbReference type="ARBA" id="ARBA00022833"/>
    </source>
</evidence>
<dbReference type="GO" id="GO:0005975">
    <property type="term" value="P:carbohydrate metabolic process"/>
    <property type="evidence" value="ECO:0007669"/>
    <property type="project" value="InterPro"/>
</dbReference>
<dbReference type="AlphaFoldDB" id="A0A061JIH2"/>
<dbReference type="RefSeq" id="WP_006304066.1">
    <property type="nucleotide sequence ID" value="NZ_ARPM03000142.1"/>
</dbReference>
<evidence type="ECO:0000256" key="3">
    <source>
        <dbReference type="ARBA" id="ARBA00001954"/>
    </source>
</evidence>
<dbReference type="FunFam" id="3.20.20.70:FF:000191">
    <property type="entry name" value="ribulose-phosphate 3-epimerase isoform X2"/>
    <property type="match status" value="1"/>
</dbReference>
<dbReference type="GO" id="GO:1901135">
    <property type="term" value="P:carbohydrate derivative metabolic process"/>
    <property type="evidence" value="ECO:0007669"/>
    <property type="project" value="UniProtKB-ARBA"/>
</dbReference>
<gene>
    <name evidence="11" type="ORF">K737_300727</name>
</gene>
<evidence type="ECO:0000256" key="2">
    <source>
        <dbReference type="ARBA" id="ARBA00001947"/>
    </source>
</evidence>
<evidence type="ECO:0000256" key="7">
    <source>
        <dbReference type="ARBA" id="ARBA00023004"/>
    </source>
</evidence>
<reference evidence="11 12" key="1">
    <citation type="journal article" date="2013" name="Genome Announc.">
        <title>Draft Genome Sequence of Holospora undulata Strain HU1, a Micronucleus-Specific Symbiont of the Ciliate Paramecium caudatum.</title>
        <authorList>
            <person name="Dohra H."/>
            <person name="Suzuki H."/>
            <person name="Suzuki T."/>
            <person name="Tanaka K."/>
            <person name="Fujishima M."/>
        </authorList>
    </citation>
    <scope>NUCLEOTIDE SEQUENCE [LARGE SCALE GENOMIC DNA]</scope>
    <source>
        <strain evidence="11 12">HU1</strain>
    </source>
</reference>
<keyword evidence="10" id="KW-0119">Carbohydrate metabolism</keyword>
<keyword evidence="12" id="KW-1185">Reference proteome</keyword>
<dbReference type="Proteomes" id="UP000026922">
    <property type="component" value="Unassembled WGS sequence"/>
</dbReference>
<dbReference type="EMBL" id="ARPM03000142">
    <property type="protein sequence ID" value="ETZ04849.1"/>
    <property type="molecule type" value="Genomic_DNA"/>
</dbReference>
<sequence length="224" mass="25383">MSQFFKPFGDWRVYASVLSADFLYLGENLKKVSPYVDGMHWDIMDGHYVPNLTLGPFVIEKARALLPNLWFDVHIMATPSEDIIKLFIDLPIQSLAFHPKTVKNPLTLIHDLHRKRIQAGFAINLEDDLSVWPLRWLNTIDYFLVMAVKPGFGGQKFNSKALQKISFLRRNAVHADILVDGGIVSETAKLSQNAGACGVISGQFIFHKTLYEERGKILKNLKAE</sequence>
<dbReference type="SUPFAM" id="SSF51366">
    <property type="entry name" value="Ribulose-phoshate binding barrel"/>
    <property type="match status" value="1"/>
</dbReference>
<comment type="cofactor">
    <cofactor evidence="2">
        <name>Zn(2+)</name>
        <dbReference type="ChEBI" id="CHEBI:29105"/>
    </cofactor>
</comment>
<dbReference type="InterPro" id="IPR011060">
    <property type="entry name" value="RibuloseP-bd_barrel"/>
</dbReference>
<evidence type="ECO:0000256" key="9">
    <source>
        <dbReference type="ARBA" id="ARBA00023235"/>
    </source>
</evidence>
<dbReference type="GO" id="GO:0046872">
    <property type="term" value="F:metal ion binding"/>
    <property type="evidence" value="ECO:0007669"/>
    <property type="project" value="UniProtKB-KW"/>
</dbReference>
<evidence type="ECO:0000256" key="8">
    <source>
        <dbReference type="ARBA" id="ARBA00023211"/>
    </source>
</evidence>
<dbReference type="PANTHER" id="PTHR11749">
    <property type="entry name" value="RIBULOSE-5-PHOSPHATE-3-EPIMERASE"/>
    <property type="match status" value="1"/>
</dbReference>
<organism evidence="11 12">
    <name type="scientific">Holospora undulata HU1</name>
    <dbReference type="NCBI Taxonomy" id="1321371"/>
    <lineage>
        <taxon>Bacteria</taxon>
        <taxon>Pseudomonadati</taxon>
        <taxon>Pseudomonadota</taxon>
        <taxon>Alphaproteobacteria</taxon>
        <taxon>Holosporales</taxon>
        <taxon>Holosporaceae</taxon>
        <taxon>Holospora</taxon>
    </lineage>
</organism>
<dbReference type="InterPro" id="IPR000056">
    <property type="entry name" value="Ribul_P_3_epim-like"/>
</dbReference>
<protein>
    <submittedName>
        <fullName evidence="11">Ribulose-phosphate 3-epimerase</fullName>
    </submittedName>
</protein>
<dbReference type="InterPro" id="IPR013785">
    <property type="entry name" value="Aldolase_TIM"/>
</dbReference>
<dbReference type="CDD" id="cd00429">
    <property type="entry name" value="RPE"/>
    <property type="match status" value="1"/>
</dbReference>
<dbReference type="Pfam" id="PF00834">
    <property type="entry name" value="Ribul_P_3_epim"/>
    <property type="match status" value="1"/>
</dbReference>
<evidence type="ECO:0000256" key="4">
    <source>
        <dbReference type="ARBA" id="ARBA00011738"/>
    </source>
</evidence>
<dbReference type="GO" id="GO:0046496">
    <property type="term" value="P:nicotinamide nucleotide metabolic process"/>
    <property type="evidence" value="ECO:0007669"/>
    <property type="project" value="UniProtKB-ARBA"/>
</dbReference>
<name>A0A061JIH2_9PROT</name>
<keyword evidence="9" id="KW-0413">Isomerase</keyword>
<dbReference type="GO" id="GO:0006163">
    <property type="term" value="P:purine nucleotide metabolic process"/>
    <property type="evidence" value="ECO:0007669"/>
    <property type="project" value="UniProtKB-ARBA"/>
</dbReference>
<accession>A0A061JIH2</accession>
<keyword evidence="7" id="KW-0408">Iron</keyword>
<proteinExistence type="predicted"/>
<keyword evidence="6" id="KW-0862">Zinc</keyword>
<dbReference type="Gene3D" id="3.20.20.70">
    <property type="entry name" value="Aldolase class I"/>
    <property type="match status" value="1"/>
</dbReference>
<keyword evidence="5" id="KW-0479">Metal-binding</keyword>